<evidence type="ECO:0008006" key="5">
    <source>
        <dbReference type="Google" id="ProtNLM"/>
    </source>
</evidence>
<dbReference type="EMBL" id="JACXAI010000001">
    <property type="protein sequence ID" value="MBD1378655.1"/>
    <property type="molecule type" value="Genomic_DNA"/>
</dbReference>
<keyword evidence="2" id="KW-1133">Transmembrane helix</keyword>
<dbReference type="AlphaFoldDB" id="A0A926NCJ8"/>
<protein>
    <recommendedName>
        <fullName evidence="5">Sigma-X negative effector</fullName>
    </recommendedName>
</protein>
<name>A0A926NCJ8_9BACI</name>
<organism evidence="3 4">
    <name type="scientific">Metabacillus arenae</name>
    <dbReference type="NCBI Taxonomy" id="2771434"/>
    <lineage>
        <taxon>Bacteria</taxon>
        <taxon>Bacillati</taxon>
        <taxon>Bacillota</taxon>
        <taxon>Bacilli</taxon>
        <taxon>Bacillales</taxon>
        <taxon>Bacillaceae</taxon>
        <taxon>Metabacillus</taxon>
    </lineage>
</organism>
<comment type="caution">
    <text evidence="3">The sequence shown here is derived from an EMBL/GenBank/DDBJ whole genome shotgun (WGS) entry which is preliminary data.</text>
</comment>
<keyword evidence="2" id="KW-0472">Membrane</keyword>
<sequence length="388" mass="44053">MKKSEWNEERIEHLLQQLPSIKDRRTSKEIYQQLLLKQARQRTRKIWVAPTFAMIAAALILFLISPYLFDKVFPTQSGTEDSSMENTVMYGGSSKEAPKGKEEINQVNEEPTVNRNKGPANQEEKDSYVVQPEEEKSFVTIAFADKEGKTYIPVSFKSEKGEDPVEQIEEILQEIDEEKLGFAPNELVNLELSEQGGTIRLEFNKNLSQFSPKETAELENVITETFRWQGYEKAALYLNDKEGIDSGASGQKNELPIKPSMKKAYYVFQESPDKSKFLAPTTETFENVKEAILAMKEKKTNDKLKPAIVDSETIQSVQENGQEVIVTFSDQTTLENTEPYILMLEGIVLTAKEFGFEAVKFENIQPNQIGEMDLTKPVPVPFSPNPVE</sequence>
<keyword evidence="2" id="KW-0812">Transmembrane</keyword>
<proteinExistence type="predicted"/>
<evidence type="ECO:0000313" key="4">
    <source>
        <dbReference type="Proteomes" id="UP000626844"/>
    </source>
</evidence>
<gene>
    <name evidence="3" type="ORF">IC621_00295</name>
</gene>
<feature type="compositionally biased region" description="Polar residues" evidence="1">
    <location>
        <begin position="105"/>
        <end position="115"/>
    </location>
</feature>
<dbReference type="Proteomes" id="UP000626844">
    <property type="component" value="Unassembled WGS sequence"/>
</dbReference>
<accession>A0A926NCJ8</accession>
<evidence type="ECO:0000256" key="1">
    <source>
        <dbReference type="SAM" id="MobiDB-lite"/>
    </source>
</evidence>
<evidence type="ECO:0000313" key="3">
    <source>
        <dbReference type="EMBL" id="MBD1378655.1"/>
    </source>
</evidence>
<keyword evidence="4" id="KW-1185">Reference proteome</keyword>
<dbReference type="RefSeq" id="WP_191154619.1">
    <property type="nucleotide sequence ID" value="NZ_JACXAI010000001.1"/>
</dbReference>
<feature type="compositionally biased region" description="Polar residues" evidence="1">
    <location>
        <begin position="76"/>
        <end position="86"/>
    </location>
</feature>
<feature type="transmembrane region" description="Helical" evidence="2">
    <location>
        <begin position="46"/>
        <end position="69"/>
    </location>
</feature>
<feature type="region of interest" description="Disordered" evidence="1">
    <location>
        <begin position="76"/>
        <end position="129"/>
    </location>
</feature>
<evidence type="ECO:0000256" key="2">
    <source>
        <dbReference type="SAM" id="Phobius"/>
    </source>
</evidence>
<reference evidence="3" key="1">
    <citation type="submission" date="2020-09" db="EMBL/GenBank/DDBJ databases">
        <title>A novel bacterium of genus Bacillus, isolated from South China Sea.</title>
        <authorList>
            <person name="Huang H."/>
            <person name="Mo K."/>
            <person name="Hu Y."/>
        </authorList>
    </citation>
    <scope>NUCLEOTIDE SEQUENCE</scope>
    <source>
        <strain evidence="3">IB182487</strain>
    </source>
</reference>